<name>A0A366EBT7_9BACI</name>
<organism evidence="2 3">
    <name type="scientific">Paraliobacillus ryukyuensis</name>
    <dbReference type="NCBI Taxonomy" id="200904"/>
    <lineage>
        <taxon>Bacteria</taxon>
        <taxon>Bacillati</taxon>
        <taxon>Bacillota</taxon>
        <taxon>Bacilli</taxon>
        <taxon>Bacillales</taxon>
        <taxon>Bacillaceae</taxon>
        <taxon>Paraliobacillus</taxon>
    </lineage>
</organism>
<evidence type="ECO:0000313" key="3">
    <source>
        <dbReference type="Proteomes" id="UP000252254"/>
    </source>
</evidence>
<dbReference type="SUPFAM" id="SSF57903">
    <property type="entry name" value="FYVE/PHD zinc finger"/>
    <property type="match status" value="1"/>
</dbReference>
<dbReference type="RefSeq" id="WP_113868464.1">
    <property type="nucleotide sequence ID" value="NZ_BAABQN010000003.1"/>
</dbReference>
<dbReference type="GO" id="GO:0004519">
    <property type="term" value="F:endonuclease activity"/>
    <property type="evidence" value="ECO:0007669"/>
    <property type="project" value="UniProtKB-KW"/>
</dbReference>
<evidence type="ECO:0000313" key="2">
    <source>
        <dbReference type="EMBL" id="RBO99515.1"/>
    </source>
</evidence>
<gene>
    <name evidence="2" type="ORF">DES48_104191</name>
</gene>
<dbReference type="GO" id="GO:0003676">
    <property type="term" value="F:nucleic acid binding"/>
    <property type="evidence" value="ECO:0007669"/>
    <property type="project" value="InterPro"/>
</dbReference>
<dbReference type="OrthoDB" id="2662325at2"/>
<dbReference type="InterPro" id="IPR003615">
    <property type="entry name" value="HNH_nuc"/>
</dbReference>
<reference evidence="2 3" key="1">
    <citation type="submission" date="2018-06" db="EMBL/GenBank/DDBJ databases">
        <title>Genomic Encyclopedia of Type Strains, Phase IV (KMG-IV): sequencing the most valuable type-strain genomes for metagenomic binning, comparative biology and taxonomic classification.</title>
        <authorList>
            <person name="Goeker M."/>
        </authorList>
    </citation>
    <scope>NUCLEOTIDE SEQUENCE [LARGE SCALE GENOMIC DNA]</scope>
    <source>
        <strain evidence="2 3">DSM 15140</strain>
    </source>
</reference>
<dbReference type="GO" id="GO:0008270">
    <property type="term" value="F:zinc ion binding"/>
    <property type="evidence" value="ECO:0007669"/>
    <property type="project" value="InterPro"/>
</dbReference>
<keyword evidence="2" id="KW-0540">Nuclease</keyword>
<dbReference type="CDD" id="cd00085">
    <property type="entry name" value="HNHc"/>
    <property type="match status" value="1"/>
</dbReference>
<dbReference type="Proteomes" id="UP000252254">
    <property type="component" value="Unassembled WGS sequence"/>
</dbReference>
<dbReference type="Gene3D" id="1.10.30.50">
    <property type="match status" value="1"/>
</dbReference>
<keyword evidence="2" id="KW-0255">Endonuclease</keyword>
<accession>A0A366EBT7</accession>
<protein>
    <submittedName>
        <fullName evidence="2">HNH endonuclease</fullName>
    </submittedName>
</protein>
<proteinExistence type="predicted"/>
<dbReference type="AlphaFoldDB" id="A0A366EBT7"/>
<comment type="caution">
    <text evidence="2">The sequence shown here is derived from an EMBL/GenBank/DDBJ whole genome shotgun (WGS) entry which is preliminary data.</text>
</comment>
<dbReference type="EMBL" id="QNRI01000004">
    <property type="protein sequence ID" value="RBO99515.1"/>
    <property type="molecule type" value="Genomic_DNA"/>
</dbReference>
<evidence type="ECO:0000259" key="1">
    <source>
        <dbReference type="SMART" id="SM00507"/>
    </source>
</evidence>
<dbReference type="InterPro" id="IPR011011">
    <property type="entry name" value="Znf_FYVE_PHD"/>
</dbReference>
<dbReference type="InterPro" id="IPR002711">
    <property type="entry name" value="HNH"/>
</dbReference>
<sequence>MTVNLSNEFHPYSKEKQLGLKTKKKLKAPKNKNFTQAIKLAIFKRDGYRCVKCGSHKIESVPHHIIYKSKGGLGTKRNGATVCRLCHDWAHHKCLGPYGEPSKQGRKWFEYWQEAKLDEKGDLL</sequence>
<keyword evidence="3" id="KW-1185">Reference proteome</keyword>
<dbReference type="SMART" id="SM00507">
    <property type="entry name" value="HNHc"/>
    <property type="match status" value="1"/>
</dbReference>
<keyword evidence="2" id="KW-0378">Hydrolase</keyword>
<feature type="domain" description="HNH nuclease" evidence="1">
    <location>
        <begin position="37"/>
        <end position="88"/>
    </location>
</feature>
<dbReference type="Pfam" id="PF01844">
    <property type="entry name" value="HNH"/>
    <property type="match status" value="1"/>
</dbReference>